<proteinExistence type="predicted"/>
<name>A0A292ZKZ0_SPHSA</name>
<dbReference type="Proteomes" id="UP000221538">
    <property type="component" value="Unassembled WGS sequence"/>
</dbReference>
<reference evidence="1 2" key="2">
    <citation type="journal article" date="2013" name="Environ. Sci. Technol.">
        <title>The 4-tert-butylphenol-utilizing bacterium Sphingobium fuliginis OMI can degrade bisphenols via phenolic ring hydroxylation and meta-cleavage pathway.</title>
        <authorList>
            <person name="Ogata Y."/>
            <person name="Goda S."/>
            <person name="Toyama T."/>
            <person name="Sei K."/>
            <person name="Ike M."/>
        </authorList>
    </citation>
    <scope>NUCLEOTIDE SEQUENCE [LARGE SCALE GENOMIC DNA]</scope>
    <source>
        <strain evidence="1 2">OMI</strain>
    </source>
</reference>
<dbReference type="SUPFAM" id="SSF53474">
    <property type="entry name" value="alpha/beta-Hydrolases"/>
    <property type="match status" value="1"/>
</dbReference>
<reference evidence="1 2" key="1">
    <citation type="journal article" date="2013" name="Biodegradation">
        <title>Occurrence of 4-tert-butylphenol (4-t-BP) biodegradation in an aquatic sample caused by the presence of Spirodela polyrrhiza and isolation of a 4-t-BP-utilizing bacterium.</title>
        <authorList>
            <person name="Ogata Y."/>
            <person name="Toyama T."/>
            <person name="Yu N."/>
            <person name="Wang X."/>
            <person name="Sei K."/>
            <person name="Ike M."/>
        </authorList>
    </citation>
    <scope>NUCLEOTIDE SEQUENCE [LARGE SCALE GENOMIC DNA]</scope>
    <source>
        <strain evidence="1 2">OMI</strain>
    </source>
</reference>
<accession>A0A292ZKZ0</accession>
<organism evidence="1 2">
    <name type="scientific">Sphingobium fuliginis (strain ATCC 27551)</name>
    <dbReference type="NCBI Taxonomy" id="336203"/>
    <lineage>
        <taxon>Bacteria</taxon>
        <taxon>Pseudomonadati</taxon>
        <taxon>Pseudomonadota</taxon>
        <taxon>Alphaproteobacteria</taxon>
        <taxon>Sphingomonadales</taxon>
        <taxon>Sphingomonadaceae</taxon>
        <taxon>Sphingobium</taxon>
    </lineage>
</organism>
<dbReference type="AlphaFoldDB" id="A0A292ZKZ0"/>
<dbReference type="EMBL" id="BEWI01000032">
    <property type="protein sequence ID" value="GAY23551.1"/>
    <property type="molecule type" value="Genomic_DNA"/>
</dbReference>
<gene>
    <name evidence="1" type="ORF">SFOMI_4129</name>
</gene>
<dbReference type="InterPro" id="IPR029058">
    <property type="entry name" value="AB_hydrolase_fold"/>
</dbReference>
<keyword evidence="1" id="KW-0378">Hydrolase</keyword>
<evidence type="ECO:0000313" key="1">
    <source>
        <dbReference type="EMBL" id="GAY23551.1"/>
    </source>
</evidence>
<evidence type="ECO:0000313" key="2">
    <source>
        <dbReference type="Proteomes" id="UP000221538"/>
    </source>
</evidence>
<protein>
    <submittedName>
        <fullName evidence="1">Predicted esterase of the alpha/beta hydrolase fold</fullName>
    </submittedName>
</protein>
<dbReference type="Pfam" id="PF06821">
    <property type="entry name" value="Ser_hydrolase"/>
    <property type="match status" value="1"/>
</dbReference>
<dbReference type="RefSeq" id="WP_099186463.1">
    <property type="nucleotide sequence ID" value="NZ_BEWI01000032.1"/>
</dbReference>
<dbReference type="GO" id="GO:0016787">
    <property type="term" value="F:hydrolase activity"/>
    <property type="evidence" value="ECO:0007669"/>
    <property type="project" value="UniProtKB-KW"/>
</dbReference>
<dbReference type="InterPro" id="IPR010662">
    <property type="entry name" value="RBBP9/YdeN"/>
</dbReference>
<sequence length="217" mass="23776">MRPYAPELTASATILTVPGLMNSGPGHWQTIWETELPNCHRAELGSWDAPQRNSWIGNLNHAIDRIDGPVILAAHSLGCHAVTWWAAFECREWSEKIVGALLVAPPELESGAVDSRLRGFAPTPKALLPFPSILVASRNDPYISFSRARLLAQFWGSRFADAGEAGHINADSALGDWTFGRFLLSRLGQPFEDQGMDGQRIAGERERSAEATLLYGV</sequence>
<dbReference type="Gene3D" id="3.40.50.1820">
    <property type="entry name" value="alpha/beta hydrolase"/>
    <property type="match status" value="1"/>
</dbReference>
<comment type="caution">
    <text evidence="1">The sequence shown here is derived from an EMBL/GenBank/DDBJ whole genome shotgun (WGS) entry which is preliminary data.</text>
</comment>